<dbReference type="AlphaFoldDB" id="A0AAW1XAN8"/>
<dbReference type="Proteomes" id="UP001457282">
    <property type="component" value="Unassembled WGS sequence"/>
</dbReference>
<reference evidence="1 2" key="1">
    <citation type="journal article" date="2023" name="G3 (Bethesda)">
        <title>A chromosome-length genome assembly and annotation of blackberry (Rubus argutus, cv. 'Hillquist').</title>
        <authorList>
            <person name="Bruna T."/>
            <person name="Aryal R."/>
            <person name="Dudchenko O."/>
            <person name="Sargent D.J."/>
            <person name="Mead D."/>
            <person name="Buti M."/>
            <person name="Cavallini A."/>
            <person name="Hytonen T."/>
            <person name="Andres J."/>
            <person name="Pham M."/>
            <person name="Weisz D."/>
            <person name="Mascagni F."/>
            <person name="Usai G."/>
            <person name="Natali L."/>
            <person name="Bassil N."/>
            <person name="Fernandez G.E."/>
            <person name="Lomsadze A."/>
            <person name="Armour M."/>
            <person name="Olukolu B."/>
            <person name="Poorten T."/>
            <person name="Britton C."/>
            <person name="Davik J."/>
            <person name="Ashrafi H."/>
            <person name="Aiden E.L."/>
            <person name="Borodovsky M."/>
            <person name="Worthington M."/>
        </authorList>
    </citation>
    <scope>NUCLEOTIDE SEQUENCE [LARGE SCALE GENOMIC DNA]</scope>
    <source>
        <strain evidence="1">PI 553951</strain>
    </source>
</reference>
<protein>
    <submittedName>
        <fullName evidence="1">Uncharacterized protein</fullName>
    </submittedName>
</protein>
<sequence>MERNKTKKIIIKNAKKAPTTDGLMIKKNEVVPSSTPKASNHSSMREGKHSLDLSDIMKMAKTQVNLELPKLPIKKRWFVLYRRMLTRAKPAATATHHQGHTEIGNGIPLSKRKCDCDNVEDQEDQDKALKLLKGVTFKY</sequence>
<name>A0AAW1XAN8_RUBAR</name>
<gene>
    <name evidence="1" type="ORF">M0R45_020424</name>
</gene>
<comment type="caution">
    <text evidence="1">The sequence shown here is derived from an EMBL/GenBank/DDBJ whole genome shotgun (WGS) entry which is preliminary data.</text>
</comment>
<dbReference type="EMBL" id="JBEDUW010000004">
    <property type="protein sequence ID" value="KAK9933221.1"/>
    <property type="molecule type" value="Genomic_DNA"/>
</dbReference>
<organism evidence="1 2">
    <name type="scientific">Rubus argutus</name>
    <name type="common">Southern blackberry</name>
    <dbReference type="NCBI Taxonomy" id="59490"/>
    <lineage>
        <taxon>Eukaryota</taxon>
        <taxon>Viridiplantae</taxon>
        <taxon>Streptophyta</taxon>
        <taxon>Embryophyta</taxon>
        <taxon>Tracheophyta</taxon>
        <taxon>Spermatophyta</taxon>
        <taxon>Magnoliopsida</taxon>
        <taxon>eudicotyledons</taxon>
        <taxon>Gunneridae</taxon>
        <taxon>Pentapetalae</taxon>
        <taxon>rosids</taxon>
        <taxon>fabids</taxon>
        <taxon>Rosales</taxon>
        <taxon>Rosaceae</taxon>
        <taxon>Rosoideae</taxon>
        <taxon>Rosoideae incertae sedis</taxon>
        <taxon>Rubus</taxon>
    </lineage>
</organism>
<keyword evidence="2" id="KW-1185">Reference proteome</keyword>
<accession>A0AAW1XAN8</accession>
<proteinExistence type="predicted"/>
<evidence type="ECO:0000313" key="1">
    <source>
        <dbReference type="EMBL" id="KAK9933221.1"/>
    </source>
</evidence>
<evidence type="ECO:0000313" key="2">
    <source>
        <dbReference type="Proteomes" id="UP001457282"/>
    </source>
</evidence>